<dbReference type="OrthoDB" id="9785695at2"/>
<dbReference type="STRING" id="1156935.QWE_10677"/>
<comment type="similarity">
    <text evidence="1">Belongs to the inositol monophosphatase superfamily.</text>
</comment>
<feature type="binding site" evidence="2">
    <location>
        <position position="224"/>
    </location>
    <ligand>
        <name>Mg(2+)</name>
        <dbReference type="ChEBI" id="CHEBI:18420"/>
        <label>1</label>
        <note>catalytic</note>
    </ligand>
</feature>
<feature type="binding site" evidence="2">
    <location>
        <position position="98"/>
    </location>
    <ligand>
        <name>Mg(2+)</name>
        <dbReference type="ChEBI" id="CHEBI:18420"/>
        <label>1</label>
        <note>catalytic</note>
    </ligand>
</feature>
<feature type="binding site" evidence="2">
    <location>
        <position position="72"/>
    </location>
    <ligand>
        <name>Mg(2+)</name>
        <dbReference type="ChEBI" id="CHEBI:18420"/>
        <label>1</label>
        <note>catalytic</note>
    </ligand>
</feature>
<gene>
    <name evidence="3" type="ORF">QWE_10677</name>
</gene>
<dbReference type="Gene3D" id="3.30.540.10">
    <property type="entry name" value="Fructose-1,6-Bisphosphatase, subunit A, domain 1"/>
    <property type="match status" value="1"/>
</dbReference>
<dbReference type="Proteomes" id="UP000007123">
    <property type="component" value="Unassembled WGS sequence"/>
</dbReference>
<dbReference type="PATRIC" id="fig|1156935.5.peg.2164"/>
<evidence type="ECO:0000256" key="2">
    <source>
        <dbReference type="PIRSR" id="PIRSR600760-2"/>
    </source>
</evidence>
<keyword evidence="4" id="KW-1185">Reference proteome</keyword>
<evidence type="ECO:0000313" key="3">
    <source>
        <dbReference type="EMBL" id="EKF59682.1"/>
    </source>
</evidence>
<dbReference type="Pfam" id="PF00459">
    <property type="entry name" value="Inositol_P"/>
    <property type="match status" value="1"/>
</dbReference>
<evidence type="ECO:0000313" key="4">
    <source>
        <dbReference type="Proteomes" id="UP000007123"/>
    </source>
</evidence>
<name>K2QWF7_9HYPH</name>
<dbReference type="GO" id="GO:0007165">
    <property type="term" value="P:signal transduction"/>
    <property type="evidence" value="ECO:0007669"/>
    <property type="project" value="TreeGrafter"/>
</dbReference>
<accession>K2QWF7</accession>
<dbReference type="EMBL" id="ALJF01000008">
    <property type="protein sequence ID" value="EKF59682.1"/>
    <property type="molecule type" value="Genomic_DNA"/>
</dbReference>
<feature type="binding site" evidence="2">
    <location>
        <position position="95"/>
    </location>
    <ligand>
        <name>Mg(2+)</name>
        <dbReference type="ChEBI" id="CHEBI:18420"/>
        <label>1</label>
        <note>catalytic</note>
    </ligand>
</feature>
<dbReference type="SUPFAM" id="SSF56655">
    <property type="entry name" value="Carbohydrate phosphatase"/>
    <property type="match status" value="1"/>
</dbReference>
<keyword evidence="2" id="KW-0479">Metal-binding</keyword>
<comment type="cofactor">
    <cofactor evidence="2">
        <name>Mg(2+)</name>
        <dbReference type="ChEBI" id="CHEBI:18420"/>
    </cofactor>
</comment>
<dbReference type="RefSeq" id="WP_006726127.1">
    <property type="nucleotide sequence ID" value="NZ_ALJF01000008.1"/>
</dbReference>
<protein>
    <submittedName>
        <fullName evidence="3">Inositol monophosphatase family protein</fullName>
    </submittedName>
</protein>
<keyword evidence="2" id="KW-0460">Magnesium</keyword>
<dbReference type="GO" id="GO:0008934">
    <property type="term" value="F:inositol monophosphate 1-phosphatase activity"/>
    <property type="evidence" value="ECO:0007669"/>
    <property type="project" value="TreeGrafter"/>
</dbReference>
<dbReference type="AlphaFoldDB" id="K2QWF7"/>
<evidence type="ECO:0000256" key="1">
    <source>
        <dbReference type="ARBA" id="ARBA00009759"/>
    </source>
</evidence>
<dbReference type="eggNOG" id="COG0483">
    <property type="taxonomic scope" value="Bacteria"/>
</dbReference>
<proteinExistence type="inferred from homology"/>
<dbReference type="GO" id="GO:0006020">
    <property type="term" value="P:inositol metabolic process"/>
    <property type="evidence" value="ECO:0007669"/>
    <property type="project" value="TreeGrafter"/>
</dbReference>
<comment type="caution">
    <text evidence="3">The sequence shown here is derived from an EMBL/GenBank/DDBJ whole genome shotgun (WGS) entry which is preliminary data.</text>
</comment>
<dbReference type="InterPro" id="IPR000760">
    <property type="entry name" value="Inositol_monophosphatase-like"/>
</dbReference>
<dbReference type="PANTHER" id="PTHR20854">
    <property type="entry name" value="INOSITOL MONOPHOSPHATASE"/>
    <property type="match status" value="1"/>
</dbReference>
<dbReference type="GO" id="GO:0046872">
    <property type="term" value="F:metal ion binding"/>
    <property type="evidence" value="ECO:0007669"/>
    <property type="project" value="UniProtKB-KW"/>
</dbReference>
<organism evidence="3 4">
    <name type="scientific">Agrobacterium albertimagni AOL15</name>
    <dbReference type="NCBI Taxonomy" id="1156935"/>
    <lineage>
        <taxon>Bacteria</taxon>
        <taxon>Pseudomonadati</taxon>
        <taxon>Pseudomonadota</taxon>
        <taxon>Alphaproteobacteria</taxon>
        <taxon>Hyphomicrobiales</taxon>
        <taxon>Rhizobiaceae</taxon>
        <taxon>Rhizobium/Agrobacterium group</taxon>
        <taxon>Agrobacterium</taxon>
    </lineage>
</organism>
<dbReference type="Gene3D" id="3.40.190.80">
    <property type="match status" value="1"/>
</dbReference>
<sequence length="276" mass="29900">MIFRDSDLFDILDLVRTAGQREILPRFRRFDAPDVVEKKSSIDLVTDADLETEAYLTAELLKQWPEALVVGEEACESNPALVSALADADLAFVIDPVDGTFNFQAGLPVFGTNLAVVKGGETIAALIHDSVLGDTLIATKAAGARWLRADGIEAAIRVAAATDLSMMVGTISINDISREERRRIAGNLAQTKMAFAYNCSAYEYWLVATGKVHFIGHHKLMPWDHLAGVLLHEEAGGVTRRFDGSPYLPGQTTGGILSAPDADSWEMILSRVVLAS</sequence>
<dbReference type="PRINTS" id="PR00377">
    <property type="entry name" value="IMPHPHTASES"/>
</dbReference>
<reference evidence="3 4" key="1">
    <citation type="journal article" date="2012" name="J. Bacteriol.">
        <title>Draft Genome Sequence of Agrobacterium albertimagni Strain AOL15.</title>
        <authorList>
            <person name="Trimble W.L."/>
            <person name="Phung le T."/>
            <person name="Meyer F."/>
            <person name="Gilbert J.A."/>
            <person name="Silver S."/>
        </authorList>
    </citation>
    <scope>NUCLEOTIDE SEQUENCE [LARGE SCALE GENOMIC DNA]</scope>
    <source>
        <strain evidence="3 4">AOL15</strain>
    </source>
</reference>
<dbReference type="PANTHER" id="PTHR20854:SF4">
    <property type="entry name" value="INOSITOL-1-MONOPHOSPHATASE-RELATED"/>
    <property type="match status" value="1"/>
</dbReference>